<dbReference type="AlphaFoldDB" id="A0A9N9JSE5"/>
<protein>
    <submittedName>
        <fullName evidence="1">12405_t:CDS:1</fullName>
    </submittedName>
</protein>
<evidence type="ECO:0000313" key="1">
    <source>
        <dbReference type="EMBL" id="CAG8794974.1"/>
    </source>
</evidence>
<evidence type="ECO:0000313" key="2">
    <source>
        <dbReference type="Proteomes" id="UP000789759"/>
    </source>
</evidence>
<name>A0A9N9JSE5_9GLOM</name>
<comment type="caution">
    <text evidence="1">The sequence shown here is derived from an EMBL/GenBank/DDBJ whole genome shotgun (WGS) entry which is preliminary data.</text>
</comment>
<dbReference type="EMBL" id="CAJVQA010028597">
    <property type="protein sequence ID" value="CAG8794974.1"/>
    <property type="molecule type" value="Genomic_DNA"/>
</dbReference>
<feature type="non-terminal residue" evidence="1">
    <location>
        <position position="1"/>
    </location>
</feature>
<gene>
    <name evidence="1" type="ORF">CPELLU_LOCUS17274</name>
</gene>
<keyword evidence="2" id="KW-1185">Reference proteome</keyword>
<sequence length="265" mass="30971">DKDSDQNEDSNQEDKDSDNFKALLYGLNKICEITSKIFEDTKESNESVKFIFEIELDEDLINTVALTQQDLVNTNDLKIVKERFNQLAKILAILLDSDSSYYWEIRKTWLKSYKKKFIGSATVHLCCTIRDDRAWKRPNNQPPKRHSEARTPTNRYNCAGKIKLTIIPENKYILVQENHNIVHKNPTYHRVKFPVNAKEWIQNNILLYNFHLEQPNLNNKGFKVLNYLENNFVQALGFLTPLFKLVGINEATKIIVDSTFKTNQE</sequence>
<accession>A0A9N9JSE5</accession>
<dbReference type="Proteomes" id="UP000789759">
    <property type="component" value="Unassembled WGS sequence"/>
</dbReference>
<proteinExistence type="predicted"/>
<dbReference type="OrthoDB" id="2431195at2759"/>
<reference evidence="1" key="1">
    <citation type="submission" date="2021-06" db="EMBL/GenBank/DDBJ databases">
        <authorList>
            <person name="Kallberg Y."/>
            <person name="Tangrot J."/>
            <person name="Rosling A."/>
        </authorList>
    </citation>
    <scope>NUCLEOTIDE SEQUENCE</scope>
    <source>
        <strain evidence="1">FL966</strain>
    </source>
</reference>
<organism evidence="1 2">
    <name type="scientific">Cetraspora pellucida</name>
    <dbReference type="NCBI Taxonomy" id="1433469"/>
    <lineage>
        <taxon>Eukaryota</taxon>
        <taxon>Fungi</taxon>
        <taxon>Fungi incertae sedis</taxon>
        <taxon>Mucoromycota</taxon>
        <taxon>Glomeromycotina</taxon>
        <taxon>Glomeromycetes</taxon>
        <taxon>Diversisporales</taxon>
        <taxon>Gigasporaceae</taxon>
        <taxon>Cetraspora</taxon>
    </lineage>
</organism>